<accession>A0A9D1W0V9</accession>
<evidence type="ECO:0000256" key="4">
    <source>
        <dbReference type="ARBA" id="ARBA00022801"/>
    </source>
</evidence>
<dbReference type="Gene3D" id="3.30.420.140">
    <property type="entry name" value="YqgF/RNase H-like domain"/>
    <property type="match status" value="1"/>
</dbReference>
<dbReference type="InterPro" id="IPR037027">
    <property type="entry name" value="YqgF/RNaseH-like_dom_sf"/>
</dbReference>
<sequence>MEKRIVAFDIGDKRIGVAASDPFNTFALPGTTYRRSKDAEADAAALAAIALEKGAGLIVCGVPYNFDGSESVQTHKTRRFIELLRAKTDIPVIEEDERFTTMEAERVLIEGGVRREDRKRSIDSIAASYILEGYLNKRKKGEQAMSDETKLHEDGCDCEDCADEEVNVVELVDDAGKVHKCYHIGTIEYKEGWYAFFQPADEEEGEEDEVTILQIVGEEGAEELVPVEDDKLLDEVFEEFCRVMEEDDDADEAASLDTDYEEGCGCGCKGHDHKG</sequence>
<reference evidence="7" key="1">
    <citation type="journal article" date="2021" name="PeerJ">
        <title>Extensive microbial diversity within the chicken gut microbiome revealed by metagenomics and culture.</title>
        <authorList>
            <person name="Gilroy R."/>
            <person name="Ravi A."/>
            <person name="Getino M."/>
            <person name="Pursley I."/>
            <person name="Horton D.L."/>
            <person name="Alikhan N.F."/>
            <person name="Baker D."/>
            <person name="Gharbi K."/>
            <person name="Hall N."/>
            <person name="Watson M."/>
            <person name="Adriaenssens E.M."/>
            <person name="Foster-Nyarko E."/>
            <person name="Jarju S."/>
            <person name="Secka A."/>
            <person name="Antonio M."/>
            <person name="Oren A."/>
            <person name="Chaudhuri R.R."/>
            <person name="La Ragione R."/>
            <person name="Hildebrand F."/>
            <person name="Pallen M.J."/>
        </authorList>
    </citation>
    <scope>NUCLEOTIDE SEQUENCE</scope>
    <source>
        <strain evidence="7">2189</strain>
    </source>
</reference>
<proteinExistence type="inferred from homology"/>
<name>A0A9D1W0V9_9FIRM</name>
<dbReference type="InterPro" id="IPR009711">
    <property type="entry name" value="UPF0473"/>
</dbReference>
<comment type="caution">
    <text evidence="7">The sequence shown here is derived from an EMBL/GenBank/DDBJ whole genome shotgun (WGS) entry which is preliminary data.</text>
</comment>
<keyword evidence="1 5" id="KW-0963">Cytoplasm</keyword>
<dbReference type="GO" id="GO:0005829">
    <property type="term" value="C:cytosol"/>
    <property type="evidence" value="ECO:0007669"/>
    <property type="project" value="TreeGrafter"/>
</dbReference>
<dbReference type="AlphaFoldDB" id="A0A9D1W0V9"/>
<comment type="subcellular location">
    <subcellularLocation>
        <location evidence="5">Cytoplasm</location>
    </subcellularLocation>
</comment>
<dbReference type="Proteomes" id="UP000886847">
    <property type="component" value="Unassembled WGS sequence"/>
</dbReference>
<dbReference type="SUPFAM" id="SSF53098">
    <property type="entry name" value="Ribonuclease H-like"/>
    <property type="match status" value="1"/>
</dbReference>
<dbReference type="GO" id="GO:0016788">
    <property type="term" value="F:hydrolase activity, acting on ester bonds"/>
    <property type="evidence" value="ECO:0007669"/>
    <property type="project" value="UniProtKB-UniRule"/>
</dbReference>
<dbReference type="NCBIfam" id="TIGR00250">
    <property type="entry name" value="RNAse_H_YqgF"/>
    <property type="match status" value="1"/>
</dbReference>
<dbReference type="SMART" id="SM00732">
    <property type="entry name" value="YqgFc"/>
    <property type="match status" value="1"/>
</dbReference>
<dbReference type="PANTHER" id="PTHR33317:SF4">
    <property type="entry name" value="POLYNUCLEOTIDYL TRANSFERASE, RIBONUCLEASE H-LIKE SUPERFAMILY PROTEIN"/>
    <property type="match status" value="1"/>
</dbReference>
<dbReference type="PANTHER" id="PTHR33317">
    <property type="entry name" value="POLYNUCLEOTIDYL TRANSFERASE, RIBONUCLEASE H-LIKE SUPERFAMILY PROTEIN"/>
    <property type="match status" value="1"/>
</dbReference>
<protein>
    <recommendedName>
        <fullName evidence="5">Putative pre-16S rRNA nuclease</fullName>
        <ecNumber evidence="5">3.1.-.-</ecNumber>
    </recommendedName>
</protein>
<evidence type="ECO:0000256" key="3">
    <source>
        <dbReference type="ARBA" id="ARBA00022722"/>
    </source>
</evidence>
<reference evidence="7" key="2">
    <citation type="submission" date="2021-04" db="EMBL/GenBank/DDBJ databases">
        <authorList>
            <person name="Gilroy R."/>
        </authorList>
    </citation>
    <scope>NUCLEOTIDE SEQUENCE</scope>
    <source>
        <strain evidence="7">2189</strain>
    </source>
</reference>
<evidence type="ECO:0000256" key="5">
    <source>
        <dbReference type="HAMAP-Rule" id="MF_00651"/>
    </source>
</evidence>
<evidence type="ECO:0000259" key="6">
    <source>
        <dbReference type="SMART" id="SM00732"/>
    </source>
</evidence>
<evidence type="ECO:0000256" key="2">
    <source>
        <dbReference type="ARBA" id="ARBA00022517"/>
    </source>
</evidence>
<comment type="similarity">
    <text evidence="5">Belongs to the YqgF HJR family.</text>
</comment>
<keyword evidence="2 5" id="KW-0690">Ribosome biogenesis</keyword>
<dbReference type="EMBL" id="DXEW01000017">
    <property type="protein sequence ID" value="HIX50247.1"/>
    <property type="molecule type" value="Genomic_DNA"/>
</dbReference>
<evidence type="ECO:0000313" key="8">
    <source>
        <dbReference type="Proteomes" id="UP000886847"/>
    </source>
</evidence>
<feature type="domain" description="YqgF/RNase H-like" evidence="6">
    <location>
        <begin position="3"/>
        <end position="104"/>
    </location>
</feature>
<keyword evidence="3 5" id="KW-0540">Nuclease</keyword>
<dbReference type="CDD" id="cd16964">
    <property type="entry name" value="YqgF"/>
    <property type="match status" value="1"/>
</dbReference>
<gene>
    <name evidence="7" type="primary">ruvX</name>
    <name evidence="7" type="ORF">H9851_03085</name>
</gene>
<comment type="function">
    <text evidence="5">Could be a nuclease involved in processing of the 5'-end of pre-16S rRNA.</text>
</comment>
<organism evidence="7 8">
    <name type="scientific">Candidatus Borkfalkia faecavium</name>
    <dbReference type="NCBI Taxonomy" id="2838508"/>
    <lineage>
        <taxon>Bacteria</taxon>
        <taxon>Bacillati</taxon>
        <taxon>Bacillota</taxon>
        <taxon>Clostridia</taxon>
        <taxon>Christensenellales</taxon>
        <taxon>Christensenellaceae</taxon>
        <taxon>Candidatus Borkfalkia</taxon>
    </lineage>
</organism>
<dbReference type="InterPro" id="IPR012337">
    <property type="entry name" value="RNaseH-like_sf"/>
</dbReference>
<dbReference type="GO" id="GO:0000967">
    <property type="term" value="P:rRNA 5'-end processing"/>
    <property type="evidence" value="ECO:0007669"/>
    <property type="project" value="UniProtKB-UniRule"/>
</dbReference>
<dbReference type="EC" id="3.1.-.-" evidence="5"/>
<dbReference type="HAMAP" id="MF_00651">
    <property type="entry name" value="Nuclease_YqgF"/>
    <property type="match status" value="1"/>
</dbReference>
<dbReference type="GO" id="GO:0004518">
    <property type="term" value="F:nuclease activity"/>
    <property type="evidence" value="ECO:0007669"/>
    <property type="project" value="UniProtKB-KW"/>
</dbReference>
<dbReference type="InterPro" id="IPR006641">
    <property type="entry name" value="YqgF/RNaseH-like_dom"/>
</dbReference>
<dbReference type="Pfam" id="PF03652">
    <property type="entry name" value="RuvX"/>
    <property type="match status" value="1"/>
</dbReference>
<keyword evidence="4 5" id="KW-0378">Hydrolase</keyword>
<dbReference type="Pfam" id="PF06949">
    <property type="entry name" value="DUF1292"/>
    <property type="match status" value="1"/>
</dbReference>
<dbReference type="InterPro" id="IPR005227">
    <property type="entry name" value="YqgF"/>
</dbReference>
<evidence type="ECO:0000256" key="1">
    <source>
        <dbReference type="ARBA" id="ARBA00022490"/>
    </source>
</evidence>
<evidence type="ECO:0000313" key="7">
    <source>
        <dbReference type="EMBL" id="HIX50247.1"/>
    </source>
</evidence>